<evidence type="ECO:0000313" key="2">
    <source>
        <dbReference type="Proteomes" id="UP001596287"/>
    </source>
</evidence>
<keyword evidence="2" id="KW-1185">Reference proteome</keyword>
<evidence type="ECO:0000313" key="1">
    <source>
        <dbReference type="EMBL" id="MFC6097228.1"/>
    </source>
</evidence>
<comment type="caution">
    <text evidence="1">The sequence shown here is derived from an EMBL/GenBank/DDBJ whole genome shotgun (WGS) entry which is preliminary data.</text>
</comment>
<dbReference type="EMBL" id="JBHSQB010000008">
    <property type="protein sequence ID" value="MFC6097228.1"/>
    <property type="molecule type" value="Genomic_DNA"/>
</dbReference>
<sequence>MKLLKTNPNEHTVRCADGHYVTFQCGCIDQQDVNDWGSIYCGS</sequence>
<protein>
    <submittedName>
        <fullName evidence="1">Uncharacterized protein</fullName>
    </submittedName>
</protein>
<accession>A0ABW1PNL2</accession>
<gene>
    <name evidence="1" type="ORF">ACFPVY_11295</name>
</gene>
<organism evidence="1 2">
    <name type="scientific">Flavobacterium qiangtangense</name>
    <dbReference type="NCBI Taxonomy" id="1442595"/>
    <lineage>
        <taxon>Bacteria</taxon>
        <taxon>Pseudomonadati</taxon>
        <taxon>Bacteroidota</taxon>
        <taxon>Flavobacteriia</taxon>
        <taxon>Flavobacteriales</taxon>
        <taxon>Flavobacteriaceae</taxon>
        <taxon>Flavobacterium</taxon>
    </lineage>
</organism>
<dbReference type="Proteomes" id="UP001596287">
    <property type="component" value="Unassembled WGS sequence"/>
</dbReference>
<proteinExistence type="predicted"/>
<name>A0ABW1PNL2_9FLAO</name>
<reference evidence="2" key="1">
    <citation type="journal article" date="2019" name="Int. J. Syst. Evol. Microbiol.">
        <title>The Global Catalogue of Microorganisms (GCM) 10K type strain sequencing project: providing services to taxonomists for standard genome sequencing and annotation.</title>
        <authorList>
            <consortium name="The Broad Institute Genomics Platform"/>
            <consortium name="The Broad Institute Genome Sequencing Center for Infectious Disease"/>
            <person name="Wu L."/>
            <person name="Ma J."/>
        </authorList>
    </citation>
    <scope>NUCLEOTIDE SEQUENCE [LARGE SCALE GENOMIC DNA]</scope>
    <source>
        <strain evidence="2">CCUG 49679</strain>
    </source>
</reference>
<dbReference type="RefSeq" id="WP_379792119.1">
    <property type="nucleotide sequence ID" value="NZ_JBHSQB010000008.1"/>
</dbReference>